<evidence type="ECO:0000313" key="11">
    <source>
        <dbReference type="Proteomes" id="UP000070544"/>
    </source>
</evidence>
<feature type="region of interest" description="Disordered" evidence="7">
    <location>
        <begin position="122"/>
        <end position="185"/>
    </location>
</feature>
<protein>
    <recommendedName>
        <fullName evidence="9">Radical SAM core domain-containing protein</fullName>
    </recommendedName>
</protein>
<feature type="compositionally biased region" description="Polar residues" evidence="7">
    <location>
        <begin position="163"/>
        <end position="177"/>
    </location>
</feature>
<sequence length="575" mass="62129">MSKRRTLTPKPLLDESLLVDAFLAAGVGSSAKKHALTLYRHIWQNAFDDLSRVRDFVPGLHAKAYAVIESGEFVLSTSKVSAATHAADGSTTKLLVELQDGLSIECVVMRYGAVELRSFPEEEKAKWAEKNRSEGHGDDREGHDNEGEEEDSVSPETNGVPAYTTSTSPTSGSANDDTTSLSLHPTTSSILPKRFKSNQRATFCVSSQVGCAMACRFCATGTMGKVADLTAGEILEQMWHARKYEPVRGVVFMGMGEPLDNFDAVMAAAEAMVDTKRLGLSPKRISISTVGLTPRIHHLSRHPIGRDLSIALSLHAPTQTLRERIVPTAKAYPLDRILAAVDALIEQQNGNGKVPHGHNKERKVLAEYVIIKDVNDSIEVARQTGELLRGRRVLLNVIPYNPVAAVTEQTGFEPPSRDTVVRFVEAVRECGVTVMVRQELGQDIGSACGQLVVEGVKGRTVAKPVQDAEEVPSARSASSQEAVPDIEDVGFAPGGKVGSGARKILPPRGVDGSSAVRQRTHKPAQQPVQEPASDILPLRTSKLKGGARASPFRMLPLLIIGLMILVGLKVYIRLL</sequence>
<dbReference type="InterPro" id="IPR013785">
    <property type="entry name" value="Aldolase_TIM"/>
</dbReference>
<evidence type="ECO:0000256" key="7">
    <source>
        <dbReference type="SAM" id="MobiDB-lite"/>
    </source>
</evidence>
<evidence type="ECO:0000256" key="4">
    <source>
        <dbReference type="ARBA" id="ARBA00022723"/>
    </source>
</evidence>
<feature type="domain" description="Radical SAM core" evidence="9">
    <location>
        <begin position="197"/>
        <end position="443"/>
    </location>
</feature>
<evidence type="ECO:0000259" key="9">
    <source>
        <dbReference type="PROSITE" id="PS51918"/>
    </source>
</evidence>
<evidence type="ECO:0000256" key="1">
    <source>
        <dbReference type="ARBA" id="ARBA00001966"/>
    </source>
</evidence>
<evidence type="ECO:0000256" key="6">
    <source>
        <dbReference type="ARBA" id="ARBA00023014"/>
    </source>
</evidence>
<feature type="region of interest" description="Disordered" evidence="7">
    <location>
        <begin position="493"/>
        <end position="534"/>
    </location>
</feature>
<evidence type="ECO:0000256" key="8">
    <source>
        <dbReference type="SAM" id="Phobius"/>
    </source>
</evidence>
<dbReference type="STRING" id="1344416.A0A139AEZ5"/>
<dbReference type="GO" id="GO:0030488">
    <property type="term" value="P:tRNA methylation"/>
    <property type="evidence" value="ECO:0007669"/>
    <property type="project" value="TreeGrafter"/>
</dbReference>
<reference evidence="10 11" key="1">
    <citation type="journal article" date="2015" name="Genome Biol. Evol.">
        <title>Phylogenomic analyses indicate that early fungi evolved digesting cell walls of algal ancestors of land plants.</title>
        <authorList>
            <person name="Chang Y."/>
            <person name="Wang S."/>
            <person name="Sekimoto S."/>
            <person name="Aerts A.L."/>
            <person name="Choi C."/>
            <person name="Clum A."/>
            <person name="LaButti K.M."/>
            <person name="Lindquist E.A."/>
            <person name="Yee Ngan C."/>
            <person name="Ohm R.A."/>
            <person name="Salamov A.A."/>
            <person name="Grigoriev I.V."/>
            <person name="Spatafora J.W."/>
            <person name="Berbee M.L."/>
        </authorList>
    </citation>
    <scope>NUCLEOTIDE SEQUENCE [LARGE SCALE GENOMIC DNA]</scope>
    <source>
        <strain evidence="10 11">JEL478</strain>
    </source>
</reference>
<organism evidence="10 11">
    <name type="scientific">Gonapodya prolifera (strain JEL478)</name>
    <name type="common">Monoblepharis prolifera</name>
    <dbReference type="NCBI Taxonomy" id="1344416"/>
    <lineage>
        <taxon>Eukaryota</taxon>
        <taxon>Fungi</taxon>
        <taxon>Fungi incertae sedis</taxon>
        <taxon>Chytridiomycota</taxon>
        <taxon>Chytridiomycota incertae sedis</taxon>
        <taxon>Monoblepharidomycetes</taxon>
        <taxon>Monoblepharidales</taxon>
        <taxon>Gonapodyaceae</taxon>
        <taxon>Gonapodya</taxon>
    </lineage>
</organism>
<dbReference type="InterPro" id="IPR040072">
    <property type="entry name" value="Methyltransferase_A"/>
</dbReference>
<dbReference type="Pfam" id="PF04055">
    <property type="entry name" value="Radical_SAM"/>
    <property type="match status" value="1"/>
</dbReference>
<evidence type="ECO:0000256" key="5">
    <source>
        <dbReference type="ARBA" id="ARBA00023004"/>
    </source>
</evidence>
<keyword evidence="5" id="KW-0408">Iron</keyword>
<dbReference type="GO" id="GO:0003824">
    <property type="term" value="F:catalytic activity"/>
    <property type="evidence" value="ECO:0007669"/>
    <property type="project" value="InterPro"/>
</dbReference>
<keyword evidence="11" id="KW-1185">Reference proteome</keyword>
<dbReference type="InterPro" id="IPR058240">
    <property type="entry name" value="rSAM_sf"/>
</dbReference>
<dbReference type="PROSITE" id="PS51918">
    <property type="entry name" value="RADICAL_SAM"/>
    <property type="match status" value="1"/>
</dbReference>
<dbReference type="AlphaFoldDB" id="A0A139AEZ5"/>
<keyword evidence="3" id="KW-0949">S-adenosyl-L-methionine</keyword>
<dbReference type="GO" id="GO:0046872">
    <property type="term" value="F:metal ion binding"/>
    <property type="evidence" value="ECO:0007669"/>
    <property type="project" value="UniProtKB-KW"/>
</dbReference>
<dbReference type="PANTHER" id="PTHR30544">
    <property type="entry name" value="23S RRNA METHYLTRANSFERASE"/>
    <property type="match status" value="1"/>
</dbReference>
<dbReference type="SUPFAM" id="SSF102114">
    <property type="entry name" value="Radical SAM enzymes"/>
    <property type="match status" value="1"/>
</dbReference>
<dbReference type="Gene3D" id="3.20.20.70">
    <property type="entry name" value="Aldolase class I"/>
    <property type="match status" value="1"/>
</dbReference>
<dbReference type="SFLD" id="SFLDS00029">
    <property type="entry name" value="Radical_SAM"/>
    <property type="match status" value="1"/>
</dbReference>
<keyword evidence="8" id="KW-1133">Transmembrane helix</keyword>
<evidence type="ECO:0000256" key="2">
    <source>
        <dbReference type="ARBA" id="ARBA00022485"/>
    </source>
</evidence>
<name>A0A139AEZ5_GONPJ</name>
<dbReference type="PANTHER" id="PTHR30544:SF8">
    <property type="entry name" value="RADICAL SAM SUPERFAMILY PROTEIN"/>
    <property type="match status" value="1"/>
</dbReference>
<dbReference type="GO" id="GO:0070475">
    <property type="term" value="P:rRNA base methylation"/>
    <property type="evidence" value="ECO:0007669"/>
    <property type="project" value="TreeGrafter"/>
</dbReference>
<dbReference type="CDD" id="cd01335">
    <property type="entry name" value="Radical_SAM"/>
    <property type="match status" value="1"/>
</dbReference>
<keyword evidence="6" id="KW-0411">Iron-sulfur</keyword>
<gene>
    <name evidence="10" type="ORF">M427DRAFT_56944</name>
</gene>
<keyword evidence="8" id="KW-0472">Membrane</keyword>
<dbReference type="OrthoDB" id="538249at2759"/>
<accession>A0A139AEZ5</accession>
<proteinExistence type="predicted"/>
<dbReference type="OMA" id="TMKFLFE"/>
<keyword evidence="4" id="KW-0479">Metal-binding</keyword>
<keyword evidence="2" id="KW-0004">4Fe-4S</keyword>
<dbReference type="EMBL" id="KQ965763">
    <property type="protein sequence ID" value="KXS15328.1"/>
    <property type="molecule type" value="Genomic_DNA"/>
</dbReference>
<evidence type="ECO:0000313" key="10">
    <source>
        <dbReference type="EMBL" id="KXS15328.1"/>
    </source>
</evidence>
<dbReference type="GO" id="GO:0051539">
    <property type="term" value="F:4 iron, 4 sulfur cluster binding"/>
    <property type="evidence" value="ECO:0007669"/>
    <property type="project" value="UniProtKB-KW"/>
</dbReference>
<dbReference type="Proteomes" id="UP000070544">
    <property type="component" value="Unassembled WGS sequence"/>
</dbReference>
<feature type="compositionally biased region" description="Basic and acidic residues" evidence="7">
    <location>
        <begin position="122"/>
        <end position="145"/>
    </location>
</feature>
<feature type="transmembrane region" description="Helical" evidence="8">
    <location>
        <begin position="552"/>
        <end position="572"/>
    </location>
</feature>
<dbReference type="InterPro" id="IPR007197">
    <property type="entry name" value="rSAM"/>
</dbReference>
<evidence type="ECO:0000256" key="3">
    <source>
        <dbReference type="ARBA" id="ARBA00022691"/>
    </source>
</evidence>
<keyword evidence="8" id="KW-0812">Transmembrane</keyword>
<comment type="cofactor">
    <cofactor evidence="1">
        <name>[4Fe-4S] cluster</name>
        <dbReference type="ChEBI" id="CHEBI:49883"/>
    </cofactor>
</comment>